<feature type="compositionally biased region" description="Low complexity" evidence="1">
    <location>
        <begin position="146"/>
        <end position="160"/>
    </location>
</feature>
<evidence type="ECO:0000256" key="2">
    <source>
        <dbReference type="SAM" id="SignalP"/>
    </source>
</evidence>
<feature type="chain" id="PRO_5045409945" evidence="2">
    <location>
        <begin position="21"/>
        <end position="195"/>
    </location>
</feature>
<dbReference type="Proteomes" id="UP001225596">
    <property type="component" value="Unassembled WGS sequence"/>
</dbReference>
<keyword evidence="2" id="KW-0732">Signal</keyword>
<keyword evidence="4" id="KW-1185">Reference proteome</keyword>
<protein>
    <submittedName>
        <fullName evidence="3">Uncharacterized protein</fullName>
    </submittedName>
</protein>
<dbReference type="RefSeq" id="WP_338435777.1">
    <property type="nucleotide sequence ID" value="NZ_JAUYVH010000002.1"/>
</dbReference>
<feature type="signal peptide" evidence="2">
    <location>
        <begin position="1"/>
        <end position="20"/>
    </location>
</feature>
<evidence type="ECO:0000313" key="4">
    <source>
        <dbReference type="Proteomes" id="UP001225596"/>
    </source>
</evidence>
<feature type="compositionally biased region" description="Low complexity" evidence="1">
    <location>
        <begin position="43"/>
        <end position="80"/>
    </location>
</feature>
<feature type="compositionally biased region" description="Gly residues" evidence="1">
    <location>
        <begin position="106"/>
        <end position="129"/>
    </location>
</feature>
<evidence type="ECO:0000256" key="1">
    <source>
        <dbReference type="SAM" id="MobiDB-lite"/>
    </source>
</evidence>
<reference evidence="3 4" key="1">
    <citation type="submission" date="2023-08" db="EMBL/GenBank/DDBJ databases">
        <title>Oxalobacteraceae gen .nov., isolated from river sludge outside the plant.</title>
        <authorList>
            <person name="Zhao S.Y."/>
        </authorList>
    </citation>
    <scope>NUCLEOTIDE SEQUENCE [LARGE SCALE GENOMIC DNA]</scope>
    <source>
        <strain evidence="3 4">R-40</strain>
    </source>
</reference>
<feature type="region of interest" description="Disordered" evidence="1">
    <location>
        <begin position="23"/>
        <end position="195"/>
    </location>
</feature>
<evidence type="ECO:0000313" key="3">
    <source>
        <dbReference type="EMBL" id="MDQ9169852.1"/>
    </source>
</evidence>
<sequence length="195" mass="17956">MNKLLAVIFVSAFGTSVAIAQGVSSPSDAAGNDTSTKNASDRTSGAGTAGTSSAITNQQGSGNASSSEAKGKSGNSAGASGSNGTGSSGSSAEKISGTSGSSNSGGSRGSTDGGGAGVTTGISGAGIPGNLGTMDGTKGNNSPYIGAGATTSGSSGTAGSDKAPTTGTGIPSAAEGGSEKHLFRGQSPEPSKPGK</sequence>
<comment type="caution">
    <text evidence="3">The sequence shown here is derived from an EMBL/GenBank/DDBJ whole genome shotgun (WGS) entry which is preliminary data.</text>
</comment>
<dbReference type="EMBL" id="JAUYVH010000002">
    <property type="protein sequence ID" value="MDQ9169852.1"/>
    <property type="molecule type" value="Genomic_DNA"/>
</dbReference>
<name>A0ABU1BLI5_9BURK</name>
<proteinExistence type="predicted"/>
<organism evidence="3 4">
    <name type="scientific">Keguizhuia sedimenti</name>
    <dbReference type="NCBI Taxonomy" id="3064264"/>
    <lineage>
        <taxon>Bacteria</taxon>
        <taxon>Pseudomonadati</taxon>
        <taxon>Pseudomonadota</taxon>
        <taxon>Betaproteobacteria</taxon>
        <taxon>Burkholderiales</taxon>
        <taxon>Oxalobacteraceae</taxon>
        <taxon>Keguizhuia</taxon>
    </lineage>
</organism>
<feature type="compositionally biased region" description="Low complexity" evidence="1">
    <location>
        <begin position="88"/>
        <end position="105"/>
    </location>
</feature>
<accession>A0ABU1BLI5</accession>
<gene>
    <name evidence="3" type="ORF">Q8A64_05445</name>
</gene>
<feature type="compositionally biased region" description="Polar residues" evidence="1">
    <location>
        <begin position="23"/>
        <end position="42"/>
    </location>
</feature>